<evidence type="ECO:0000256" key="5">
    <source>
        <dbReference type="PIRSR" id="PIRSR001227-2"/>
    </source>
</evidence>
<dbReference type="GO" id="GO:0016811">
    <property type="term" value="F:hydrolase activity, acting on carbon-nitrogen (but not peptide) bonds, in linear amides"/>
    <property type="evidence" value="ECO:0007669"/>
    <property type="project" value="InterPro"/>
</dbReference>
<dbReference type="Proteomes" id="UP000193061">
    <property type="component" value="Unassembled WGS sequence"/>
</dbReference>
<feature type="binding site" evidence="5">
    <location>
        <position position="338"/>
    </location>
    <ligand>
        <name>Ca(2+)</name>
        <dbReference type="ChEBI" id="CHEBI:29108"/>
    </ligand>
</feature>
<accession>A0A1X6Y966</accession>
<dbReference type="EMBL" id="FWFX01000001">
    <property type="protein sequence ID" value="SLN14372.1"/>
    <property type="molecule type" value="Genomic_DNA"/>
</dbReference>
<dbReference type="PIRSF" id="PIRSF001227">
    <property type="entry name" value="Pen_acylase"/>
    <property type="match status" value="1"/>
</dbReference>
<proteinExistence type="inferred from homology"/>
<dbReference type="EC" id="3.5.1.97" evidence="7"/>
<feature type="active site" description="Nucleophile" evidence="4">
    <location>
        <position position="263"/>
    </location>
</feature>
<dbReference type="InterPro" id="IPR043147">
    <property type="entry name" value="Penicillin_amidase_A-knob"/>
</dbReference>
<keyword evidence="2 7" id="KW-0378">Hydrolase</keyword>
<evidence type="ECO:0000256" key="3">
    <source>
        <dbReference type="ARBA" id="ARBA00023145"/>
    </source>
</evidence>
<dbReference type="GO" id="GO:0017000">
    <property type="term" value="P:antibiotic biosynthetic process"/>
    <property type="evidence" value="ECO:0007669"/>
    <property type="project" value="InterPro"/>
</dbReference>
<sequence length="822" mass="90301">MASVIKWLARLIGGVIVLGLIGVALIYFLLSRSLPEYYKELAVDGLLAPVEIVRNNANIPHILGENDADSFYGLGYVHAQDRLWQMVISRRTVQGRLSEVFGRRTIEVDKALRRLDLYGAAQKSVSSQDIPTLEALEAYADGVNARLAEINEGALGRGAPEMFIFNNPISPWQPADSIAIIKLMGVQLSAHLHNEVLRARLSLALDDPARLNDIQPDDPGHAIAALPRYASLFPSLKGKNVFSVAKAEDVFSPFKTPAFAGASNAWAAAPSRSASGGTLLANDPHLGFSAPGVWYLARVQLESGGVIGGTIPGVPAIMTGRNDRLGWAITSSYLDDQDVFIEKLNPNNPSQYLTPEGYKPFVTERSIIRIKDENPVTLTRRWTENGPVLPGSFKNLADITPVGHVASVSWTILSPSDTTMSAAIGLMKSHTVDQAIVAGEEFVGPSQNLTVVGPSRIAMKVIGAMPNRSPESESKGRIPGRGWIAENRWNGMMPYASNPEFFNPEGGIIGNTNNKTTDKPFPDHVSFIWGDTQRVHRWERLMQGREVHTRDSFIEAQLDTVSFTARSLLPLVGADLWFTGESASEGTPERRRQKALELLSAWNGEMNEHLPEPLIYSAWLRALQERLIRDDLGPLANEFKHVKPIFIERVYRDIDGASIWCDIKQSLPVETCSDVARLALDDALIWLSERYGTSLESLRWGDAHQAIHAHQALGEVPVLRYFVNIRQSTSGGDNTLMRGRTSGTGKDPFNNVHGAGYRGVYDFADPDSSVFITATGQSGHFLSRYYDDLAQLWRRGEYVPMSLAPELARAAAVGVTVLTPKE</sequence>
<evidence type="ECO:0000313" key="8">
    <source>
        <dbReference type="Proteomes" id="UP000193061"/>
    </source>
</evidence>
<feature type="binding site" evidence="5">
    <location>
        <position position="195"/>
    </location>
    <ligand>
        <name>Ca(2+)</name>
        <dbReference type="ChEBI" id="CHEBI:29108"/>
    </ligand>
</feature>
<keyword evidence="6" id="KW-1133">Transmembrane helix</keyword>
<protein>
    <submittedName>
        <fullName evidence="7">Acyl-homoserine lactone acylase QuiP</fullName>
        <ecNumber evidence="7">3.5.1.97</ecNumber>
    </submittedName>
</protein>
<dbReference type="Gene3D" id="2.30.120.10">
    <property type="match status" value="1"/>
</dbReference>
<dbReference type="InterPro" id="IPR002692">
    <property type="entry name" value="S45"/>
</dbReference>
<reference evidence="7 8" key="1">
    <citation type="submission" date="2017-03" db="EMBL/GenBank/DDBJ databases">
        <authorList>
            <person name="Afonso C.L."/>
            <person name="Miller P.J."/>
            <person name="Scott M.A."/>
            <person name="Spackman E."/>
            <person name="Goraichik I."/>
            <person name="Dimitrov K.M."/>
            <person name="Suarez D.L."/>
            <person name="Swayne D.E."/>
        </authorList>
    </citation>
    <scope>NUCLEOTIDE SEQUENCE [LARGE SCALE GENOMIC DNA]</scope>
    <source>
        <strain evidence="7 8">CECT 7450</strain>
    </source>
</reference>
<feature type="binding site" evidence="5">
    <location>
        <position position="523"/>
    </location>
    <ligand>
        <name>Ca(2+)</name>
        <dbReference type="ChEBI" id="CHEBI:29108"/>
    </ligand>
</feature>
<dbReference type="OrthoDB" id="9760084at2"/>
<keyword evidence="8" id="KW-1185">Reference proteome</keyword>
<dbReference type="InterPro" id="IPR029055">
    <property type="entry name" value="Ntn_hydrolases_N"/>
</dbReference>
<dbReference type="InterPro" id="IPR043146">
    <property type="entry name" value="Penicillin_amidase_N_B-knob"/>
</dbReference>
<evidence type="ECO:0000256" key="4">
    <source>
        <dbReference type="PIRSR" id="PIRSR001227-1"/>
    </source>
</evidence>
<dbReference type="SUPFAM" id="SSF56235">
    <property type="entry name" value="N-terminal nucleophile aminohydrolases (Ntn hydrolases)"/>
    <property type="match status" value="1"/>
</dbReference>
<dbReference type="GO" id="GO:0046872">
    <property type="term" value="F:metal ion binding"/>
    <property type="evidence" value="ECO:0007669"/>
    <property type="project" value="UniProtKB-KW"/>
</dbReference>
<keyword evidence="5" id="KW-0479">Metal-binding</keyword>
<evidence type="ECO:0000256" key="1">
    <source>
        <dbReference type="ARBA" id="ARBA00006586"/>
    </source>
</evidence>
<organism evidence="7 8">
    <name type="scientific">Roseovarius albus</name>
    <dbReference type="NCBI Taxonomy" id="1247867"/>
    <lineage>
        <taxon>Bacteria</taxon>
        <taxon>Pseudomonadati</taxon>
        <taxon>Pseudomonadota</taxon>
        <taxon>Alphaproteobacteria</taxon>
        <taxon>Rhodobacterales</taxon>
        <taxon>Roseobacteraceae</taxon>
        <taxon>Roseovarius</taxon>
    </lineage>
</organism>
<keyword evidence="6" id="KW-0472">Membrane</keyword>
<evidence type="ECO:0000256" key="2">
    <source>
        <dbReference type="ARBA" id="ARBA00022801"/>
    </source>
</evidence>
<comment type="similarity">
    <text evidence="1">Belongs to the peptidase S45 family.</text>
</comment>
<dbReference type="CDD" id="cd03747">
    <property type="entry name" value="Ntn_PGA_like"/>
    <property type="match status" value="1"/>
</dbReference>
<feature type="binding site" evidence="5">
    <location>
        <position position="335"/>
    </location>
    <ligand>
        <name>Ca(2+)</name>
        <dbReference type="ChEBI" id="CHEBI:29108"/>
    </ligand>
</feature>
<dbReference type="Gene3D" id="1.10.1400.10">
    <property type="match status" value="1"/>
</dbReference>
<keyword evidence="5" id="KW-0106">Calcium</keyword>
<dbReference type="Pfam" id="PF01804">
    <property type="entry name" value="Penicil_amidase"/>
    <property type="match status" value="1"/>
</dbReference>
<dbReference type="RefSeq" id="WP_085803812.1">
    <property type="nucleotide sequence ID" value="NZ_FWFX01000001.1"/>
</dbReference>
<dbReference type="AlphaFoldDB" id="A0A1X6Y966"/>
<keyword evidence="3" id="KW-0865">Zymogen</keyword>
<name>A0A1X6Y966_9RHOB</name>
<keyword evidence="6" id="KW-0812">Transmembrane</keyword>
<feature type="transmembrane region" description="Helical" evidence="6">
    <location>
        <begin position="7"/>
        <end position="30"/>
    </location>
</feature>
<comment type="cofactor">
    <cofactor evidence="5">
        <name>Ca(2+)</name>
        <dbReference type="ChEBI" id="CHEBI:29108"/>
    </cofactor>
    <text evidence="5">Binds 1 Ca(2+) ion per dimer.</text>
</comment>
<dbReference type="PANTHER" id="PTHR34218">
    <property type="entry name" value="PEPTIDASE S45 PENICILLIN AMIDASE"/>
    <property type="match status" value="1"/>
</dbReference>
<gene>
    <name evidence="7" type="primary">quiP</name>
    <name evidence="7" type="ORF">ROA7450_00269</name>
</gene>
<dbReference type="Gene3D" id="1.10.439.10">
    <property type="entry name" value="Penicillin Amidohydrolase, domain 1"/>
    <property type="match status" value="1"/>
</dbReference>
<dbReference type="PANTHER" id="PTHR34218:SF4">
    <property type="entry name" value="ACYL-HOMOSERINE LACTONE ACYLASE QUIP"/>
    <property type="match status" value="1"/>
</dbReference>
<evidence type="ECO:0000256" key="6">
    <source>
        <dbReference type="SAM" id="Phobius"/>
    </source>
</evidence>
<dbReference type="InterPro" id="IPR014395">
    <property type="entry name" value="Pen/GL7ACA/AHL_acylase"/>
</dbReference>
<dbReference type="Gene3D" id="3.60.20.10">
    <property type="entry name" value="Glutamine Phosphoribosylpyrophosphate, subunit 1, domain 1"/>
    <property type="match status" value="1"/>
</dbReference>
<evidence type="ECO:0000313" key="7">
    <source>
        <dbReference type="EMBL" id="SLN14372.1"/>
    </source>
</evidence>
<dbReference type="InterPro" id="IPR023343">
    <property type="entry name" value="Penicillin_amidase_dom1"/>
</dbReference>